<comment type="caution">
    <text evidence="2">The sequence shown here is derived from an EMBL/GenBank/DDBJ whole genome shotgun (WGS) entry which is preliminary data.</text>
</comment>
<dbReference type="Proteomes" id="UP000540519">
    <property type="component" value="Unassembled WGS sequence"/>
</dbReference>
<keyword evidence="3" id="KW-1185">Reference proteome</keyword>
<gene>
    <name evidence="2" type="ORF">D9O36_05880</name>
</gene>
<dbReference type="RefSeq" id="WP_155599208.1">
    <property type="nucleotide sequence ID" value="NZ_RCNR01000008.1"/>
</dbReference>
<feature type="chain" id="PRO_5030730385" description="Lipoprotein" evidence="1">
    <location>
        <begin position="24"/>
        <end position="203"/>
    </location>
</feature>
<evidence type="ECO:0000256" key="1">
    <source>
        <dbReference type="SAM" id="SignalP"/>
    </source>
</evidence>
<organism evidence="2 3">
    <name type="scientific">Zobellia amurskyensis</name>
    <dbReference type="NCBI Taxonomy" id="248905"/>
    <lineage>
        <taxon>Bacteria</taxon>
        <taxon>Pseudomonadati</taxon>
        <taxon>Bacteroidota</taxon>
        <taxon>Flavobacteriia</taxon>
        <taxon>Flavobacteriales</taxon>
        <taxon>Flavobacteriaceae</taxon>
        <taxon>Zobellia</taxon>
    </lineage>
</organism>
<evidence type="ECO:0000313" key="3">
    <source>
        <dbReference type="Proteomes" id="UP000540519"/>
    </source>
</evidence>
<proteinExistence type="predicted"/>
<sequence length="203" mass="23771">MRFLLTSLCFFLLIGCASYPVQNGFEPENGSLRETSNPYFANTEKDYVYKAKIDAFNKSFGGIFIVKKLGEAHHRIAFTTEIGNTIFDFTFEGNDFKVNRILKELDKKVLINILKRDFKALIQEQSRVKNSFTSDKNTILQTDILSKKHYFYYADRQLHKIARVDRNKEKVEFNFTQIEEQFAKEIEIAHHNFKLHIALKALK</sequence>
<dbReference type="OrthoDB" id="1043955at2"/>
<protein>
    <recommendedName>
        <fullName evidence="4">Lipoprotein</fullName>
    </recommendedName>
</protein>
<name>A0A7X2ZS33_9FLAO</name>
<feature type="signal peptide" evidence="1">
    <location>
        <begin position="1"/>
        <end position="23"/>
    </location>
</feature>
<dbReference type="AlphaFoldDB" id="A0A7X2ZS33"/>
<reference evidence="2 3" key="1">
    <citation type="journal article" date="2019" name="Mar. Drugs">
        <title>Comparative Genomics and CAZyme Genome Repertoires of Marine Zobellia amurskyensis KMM 3526(T) and Zobellia laminariae KMM 3676(T).</title>
        <authorList>
            <person name="Chernysheva N."/>
            <person name="Bystritskaya E."/>
            <person name="Stenkova A."/>
            <person name="Golovkin I."/>
            <person name="Nedashkovskaya O."/>
            <person name="Isaeva M."/>
        </authorList>
    </citation>
    <scope>NUCLEOTIDE SEQUENCE [LARGE SCALE GENOMIC DNA]</scope>
    <source>
        <strain evidence="2 3">KMM 3526</strain>
    </source>
</reference>
<evidence type="ECO:0008006" key="4">
    <source>
        <dbReference type="Google" id="ProtNLM"/>
    </source>
</evidence>
<accession>A0A7X2ZS33</accession>
<dbReference type="EMBL" id="RCNR01000008">
    <property type="protein sequence ID" value="MUH35363.1"/>
    <property type="molecule type" value="Genomic_DNA"/>
</dbReference>
<keyword evidence="1" id="KW-0732">Signal</keyword>
<evidence type="ECO:0000313" key="2">
    <source>
        <dbReference type="EMBL" id="MUH35363.1"/>
    </source>
</evidence>
<dbReference type="PROSITE" id="PS51257">
    <property type="entry name" value="PROKAR_LIPOPROTEIN"/>
    <property type="match status" value="1"/>
</dbReference>